<reference evidence="1" key="1">
    <citation type="submission" date="2018-05" db="EMBL/GenBank/DDBJ databases">
        <title>Draft genome of Mucuna pruriens seed.</title>
        <authorList>
            <person name="Nnadi N.E."/>
            <person name="Vos R."/>
            <person name="Hasami M.H."/>
            <person name="Devisetty U.K."/>
            <person name="Aguiy J.C."/>
        </authorList>
    </citation>
    <scope>NUCLEOTIDE SEQUENCE [LARGE SCALE GENOMIC DNA]</scope>
    <source>
        <strain evidence="1">JCA_2017</strain>
    </source>
</reference>
<protein>
    <submittedName>
        <fullName evidence="1">Uncharacterized protein</fullName>
    </submittedName>
</protein>
<comment type="caution">
    <text evidence="1">The sequence shown here is derived from an EMBL/GenBank/DDBJ whole genome shotgun (WGS) entry which is preliminary data.</text>
</comment>
<proteinExistence type="predicted"/>
<feature type="non-terminal residue" evidence="1">
    <location>
        <position position="1"/>
    </location>
</feature>
<dbReference type="EMBL" id="QJKJ01005289">
    <property type="protein sequence ID" value="RDX90767.1"/>
    <property type="molecule type" value="Genomic_DNA"/>
</dbReference>
<sequence>MNDHVEDNINSYVDMVMDATCYRLLQELQKVEEDPNLLALKFYNLLSDGDESLWDGCKKHTKFLVITQILNLKSEFNISVNCYNRMIAIIKITN</sequence>
<gene>
    <name evidence="1" type="ORF">CR513_27340</name>
</gene>
<evidence type="ECO:0000313" key="1">
    <source>
        <dbReference type="EMBL" id="RDX90767.1"/>
    </source>
</evidence>
<keyword evidence="2" id="KW-1185">Reference proteome</keyword>
<dbReference type="STRING" id="157652.A0A371GJP9"/>
<accession>A0A371GJP9</accession>
<dbReference type="Proteomes" id="UP000257109">
    <property type="component" value="Unassembled WGS sequence"/>
</dbReference>
<organism evidence="1 2">
    <name type="scientific">Mucuna pruriens</name>
    <name type="common">Velvet bean</name>
    <name type="synonym">Dolichos pruriens</name>
    <dbReference type="NCBI Taxonomy" id="157652"/>
    <lineage>
        <taxon>Eukaryota</taxon>
        <taxon>Viridiplantae</taxon>
        <taxon>Streptophyta</taxon>
        <taxon>Embryophyta</taxon>
        <taxon>Tracheophyta</taxon>
        <taxon>Spermatophyta</taxon>
        <taxon>Magnoliopsida</taxon>
        <taxon>eudicotyledons</taxon>
        <taxon>Gunneridae</taxon>
        <taxon>Pentapetalae</taxon>
        <taxon>rosids</taxon>
        <taxon>fabids</taxon>
        <taxon>Fabales</taxon>
        <taxon>Fabaceae</taxon>
        <taxon>Papilionoideae</taxon>
        <taxon>50 kb inversion clade</taxon>
        <taxon>NPAAA clade</taxon>
        <taxon>indigoferoid/millettioid clade</taxon>
        <taxon>Phaseoleae</taxon>
        <taxon>Mucuna</taxon>
    </lineage>
</organism>
<name>A0A371GJP9_MUCPR</name>
<evidence type="ECO:0000313" key="2">
    <source>
        <dbReference type="Proteomes" id="UP000257109"/>
    </source>
</evidence>
<dbReference type="OrthoDB" id="1411153at2759"/>
<dbReference type="AlphaFoldDB" id="A0A371GJP9"/>